<feature type="transmembrane region" description="Helical" evidence="8">
    <location>
        <begin position="229"/>
        <end position="257"/>
    </location>
</feature>
<dbReference type="PROSITE" id="PS50922">
    <property type="entry name" value="TLC"/>
    <property type="match status" value="1"/>
</dbReference>
<dbReference type="GO" id="GO:0016020">
    <property type="term" value="C:membrane"/>
    <property type="evidence" value="ECO:0007669"/>
    <property type="project" value="UniProtKB-SubCell"/>
</dbReference>
<dbReference type="SMART" id="SM00724">
    <property type="entry name" value="TLC"/>
    <property type="match status" value="1"/>
</dbReference>
<dbReference type="InterPro" id="IPR016439">
    <property type="entry name" value="Lag1/Lac1-like"/>
</dbReference>
<reference evidence="11" key="1">
    <citation type="submission" date="2017-01" db="EMBL/GenBank/DDBJ databases">
        <authorList>
            <person name="Wang Y."/>
            <person name="White M."/>
            <person name="Kvist S."/>
            <person name="Moncalvo J.-M."/>
        </authorList>
    </citation>
    <scope>NUCLEOTIDE SEQUENCE [LARGE SCALE GENOMIC DNA]</scope>
    <source>
        <strain evidence="11">ID-206-W2</strain>
    </source>
</reference>
<proteinExistence type="inferred from homology"/>
<protein>
    <submittedName>
        <fullName evidence="10">Sphingosine N-acyltransferase lag1</fullName>
    </submittedName>
</protein>
<dbReference type="GO" id="GO:0046513">
    <property type="term" value="P:ceramide biosynthetic process"/>
    <property type="evidence" value="ECO:0007669"/>
    <property type="project" value="InterPro"/>
</dbReference>
<keyword evidence="5 6" id="KW-0472">Membrane</keyword>
<comment type="subcellular location">
    <subcellularLocation>
        <location evidence="1">Membrane</location>
        <topology evidence="1">Multi-pass membrane protein</topology>
    </subcellularLocation>
</comment>
<dbReference type="GO" id="GO:0050291">
    <property type="term" value="F:sphingosine N-acyltransferase activity"/>
    <property type="evidence" value="ECO:0007669"/>
    <property type="project" value="InterPro"/>
</dbReference>
<feature type="transmembrane region" description="Helical" evidence="8">
    <location>
        <begin position="160"/>
        <end position="178"/>
    </location>
</feature>
<evidence type="ECO:0000256" key="2">
    <source>
        <dbReference type="ARBA" id="ARBA00009808"/>
    </source>
</evidence>
<feature type="transmembrane region" description="Helical" evidence="8">
    <location>
        <begin position="118"/>
        <end position="139"/>
    </location>
</feature>
<keyword evidence="10" id="KW-0808">Transferase</keyword>
<dbReference type="PANTHER" id="PTHR12560:SF0">
    <property type="entry name" value="LD18904P"/>
    <property type="match status" value="1"/>
</dbReference>
<organism evidence="10 11">
    <name type="scientific">Smittium culicis</name>
    <dbReference type="NCBI Taxonomy" id="133412"/>
    <lineage>
        <taxon>Eukaryota</taxon>
        <taxon>Fungi</taxon>
        <taxon>Fungi incertae sedis</taxon>
        <taxon>Zoopagomycota</taxon>
        <taxon>Kickxellomycotina</taxon>
        <taxon>Harpellomycetes</taxon>
        <taxon>Harpellales</taxon>
        <taxon>Legeriomycetaceae</taxon>
        <taxon>Smittium</taxon>
    </lineage>
</organism>
<evidence type="ECO:0000256" key="6">
    <source>
        <dbReference type="PROSITE-ProRule" id="PRU00205"/>
    </source>
</evidence>
<keyword evidence="10" id="KW-0012">Acyltransferase</keyword>
<feature type="compositionally biased region" description="Basic and acidic residues" evidence="7">
    <location>
        <begin position="1"/>
        <end position="11"/>
    </location>
</feature>
<feature type="domain" description="TLC" evidence="9">
    <location>
        <begin position="154"/>
        <end position="365"/>
    </location>
</feature>
<evidence type="ECO:0000256" key="5">
    <source>
        <dbReference type="ARBA" id="ARBA00023136"/>
    </source>
</evidence>
<evidence type="ECO:0000256" key="4">
    <source>
        <dbReference type="ARBA" id="ARBA00022989"/>
    </source>
</evidence>
<feature type="transmembrane region" description="Helical" evidence="8">
    <location>
        <begin position="336"/>
        <end position="354"/>
    </location>
</feature>
<evidence type="ECO:0000256" key="1">
    <source>
        <dbReference type="ARBA" id="ARBA00004141"/>
    </source>
</evidence>
<comment type="similarity">
    <text evidence="2">Belongs to the sphingosine N-acyltransferase family.</text>
</comment>
<evidence type="ECO:0000256" key="8">
    <source>
        <dbReference type="SAM" id="Phobius"/>
    </source>
</evidence>
<comment type="caution">
    <text evidence="10">The sequence shown here is derived from an EMBL/GenBank/DDBJ whole genome shotgun (WGS) entry which is preliminary data.</text>
</comment>
<dbReference type="InterPro" id="IPR006634">
    <property type="entry name" value="TLC-dom"/>
</dbReference>
<dbReference type="EMBL" id="LSSM01000819">
    <property type="protein sequence ID" value="OMJ27811.1"/>
    <property type="molecule type" value="Genomic_DNA"/>
</dbReference>
<keyword evidence="11" id="KW-1185">Reference proteome</keyword>
<evidence type="ECO:0000313" key="10">
    <source>
        <dbReference type="EMBL" id="OMJ27811.1"/>
    </source>
</evidence>
<evidence type="ECO:0000259" key="9">
    <source>
        <dbReference type="PROSITE" id="PS50922"/>
    </source>
</evidence>
<dbReference type="AlphaFoldDB" id="A0A1R1YLL1"/>
<feature type="transmembrane region" description="Helical" evidence="8">
    <location>
        <begin position="70"/>
        <end position="88"/>
    </location>
</feature>
<feature type="transmembrane region" description="Helical" evidence="8">
    <location>
        <begin position="198"/>
        <end position="222"/>
    </location>
</feature>
<dbReference type="Proteomes" id="UP000187429">
    <property type="component" value="Unassembled WGS sequence"/>
</dbReference>
<feature type="transmembrane region" description="Helical" evidence="8">
    <location>
        <begin position="277"/>
        <end position="297"/>
    </location>
</feature>
<dbReference type="OrthoDB" id="537032at2759"/>
<sequence length="389" mass="45201">MTSDTDTRANTEEEITPLISKLPDNSDSNKLFKNEIVYEDGTIKVPGIIGRFKKRKVTEEDLYKEDEKEIIGATLGFSLALVACYALDPRLFTPFVFLSYPVDNKPGYYNKGKADISMIIQLISVILFLRAFVFRYFLYPLSRLCRIKSFKLRVRFCEQGWQLIYGATSFICGVYILKENPEFAGFKEFWSTYPLIEIPISVKLFYIVQISSWFSQVFTLFVEKKRKDFYIMLSHHFVSISLLALAYYSNITFFGIAVHANMDAVDIFLPLAKMFKYMNFNLGLNISFVAMFFTWLYTRHYILIKLIYSGFIEAPKYTEITWNPATGQYYNTTVRYATLILLSSLEILCILWFSQICQVIADIFKGRGTNDVRSEDEADQLSNDKKKKE</sequence>
<feature type="region of interest" description="Disordered" evidence="7">
    <location>
        <begin position="1"/>
        <end position="22"/>
    </location>
</feature>
<dbReference type="PANTHER" id="PTHR12560">
    <property type="entry name" value="LONGEVITY ASSURANCE FACTOR 1 LAG1"/>
    <property type="match status" value="1"/>
</dbReference>
<name>A0A1R1YLL1_9FUNG</name>
<keyword evidence="3 6" id="KW-0812">Transmembrane</keyword>
<evidence type="ECO:0000256" key="3">
    <source>
        <dbReference type="ARBA" id="ARBA00022692"/>
    </source>
</evidence>
<keyword evidence="4 8" id="KW-1133">Transmembrane helix</keyword>
<gene>
    <name evidence="10" type="ORF">AYI69_g2743</name>
</gene>
<accession>A0A1R1YLL1</accession>
<evidence type="ECO:0000256" key="7">
    <source>
        <dbReference type="SAM" id="MobiDB-lite"/>
    </source>
</evidence>
<dbReference type="Pfam" id="PF03798">
    <property type="entry name" value="TRAM_LAG1_CLN8"/>
    <property type="match status" value="1"/>
</dbReference>
<evidence type="ECO:0000313" key="11">
    <source>
        <dbReference type="Proteomes" id="UP000187429"/>
    </source>
</evidence>